<name>A0ABM0XFN6_CAMSA</name>
<feature type="coiled-coil region" evidence="1">
    <location>
        <begin position="809"/>
        <end position="843"/>
    </location>
</feature>
<accession>A0ABM0XFN6</accession>
<feature type="compositionally biased region" description="Basic and acidic residues" evidence="2">
    <location>
        <begin position="671"/>
        <end position="686"/>
    </location>
</feature>
<evidence type="ECO:0000313" key="4">
    <source>
        <dbReference type="Proteomes" id="UP000694864"/>
    </source>
</evidence>
<organism evidence="4 5">
    <name type="scientific">Camelina sativa</name>
    <name type="common">False flax</name>
    <name type="synonym">Myagrum sativum</name>
    <dbReference type="NCBI Taxonomy" id="90675"/>
    <lineage>
        <taxon>Eukaryota</taxon>
        <taxon>Viridiplantae</taxon>
        <taxon>Streptophyta</taxon>
        <taxon>Embryophyta</taxon>
        <taxon>Tracheophyta</taxon>
        <taxon>Spermatophyta</taxon>
        <taxon>Magnoliopsida</taxon>
        <taxon>eudicotyledons</taxon>
        <taxon>Gunneridae</taxon>
        <taxon>Pentapetalae</taxon>
        <taxon>rosids</taxon>
        <taxon>malvids</taxon>
        <taxon>Brassicales</taxon>
        <taxon>Brassicaceae</taxon>
        <taxon>Camelineae</taxon>
        <taxon>Camelina</taxon>
    </lineage>
</organism>
<feature type="region of interest" description="Disordered" evidence="2">
    <location>
        <begin position="616"/>
        <end position="688"/>
    </location>
</feature>
<sequence>MSSAMLASIERVAGPMGLARSRIVRRRSVRSEIGADLRRLVESKVGQLVLRSAEQLRREIDGGVRTRSAHLFSSPSAILVTPAVGVLFLRMVVVRSTMLRREIGTIVCSAQLCSAATSLARLISEFRLVPTLMKATLILCVEVSGFRSSGDKVPSERDRRGGTNEVGTDGMPEVGTGDEPGIDMVEGTATIRRIDGIGSLASRMSARRIDDPEVDSDDGDADLMKGSREVGLSCRKEGRPSTSSRVLTYTRGKTLAGIRRAFTRESGIGYKNASDDVSVDIGAECGDFDSLTNDYDFADILEFSEDSDNGSGGSPMVVVPAEDTGPRSAVLGLSAASIGDSLSAGPADLGSSLCTSDTIAEMMRWCKMPEGLVFRVPEPHERPWTPPAGFIALYEHYFTDCGLWFPLPEFLTCYCARRKIAISQLSVGGIRNAAGLAILGTDCGVEVDVHFLEEATRFTKVRGSPGYFYTSAKSGYQIVTGAEKKIRHWQRYFFFVKLDETSVDNLDMFYATEWNMVPEPVVRLRAHPPGFFDNLRKIRARGAIDWPSITQRSRLPRLGMGKVNTRLPRYADQFKKAVDAGSSSRAADTEVVDPSADGDVDLRVAGDLRSAEVAATRADKRTAKVPAVVPHAQKSRGEASDALAIVAADSGRPTPSRKRASHGEVVAPDPESSKRSRRDGIPRDTTEIDNSFSFSYKTKDELFINNATACGELASKVRGSFDPLPSVGSLYDPELYRSWARKHFQDGGGVNHMVVSYERRIAELEKQLADSRTSEPSRRSAEELRQDLDKERGVSAVLTKQTAGFRKQVADLKASLNASRSRLEQFEVDHAFQKAQLQQLQAERHGIDVEVAGYKSRIERMRRHIIDNRAAQESLLTLSQVSGTYDCLQELVKSGTVIPSKTLLGLGADVKMWEDKVLGFDIADVLDSDLEALPETAIVPTNLQAAEVPVVVGEEVVMAGAPAGSGAQVAAEQ</sequence>
<feature type="compositionally biased region" description="Basic and acidic residues" evidence="2">
    <location>
        <begin position="149"/>
        <end position="162"/>
    </location>
</feature>
<feature type="region of interest" description="Disordered" evidence="2">
    <location>
        <begin position="148"/>
        <end position="181"/>
    </location>
</feature>
<proteinExistence type="predicted"/>
<keyword evidence="4" id="KW-1185">Reference proteome</keyword>
<protein>
    <submittedName>
        <fullName evidence="5">Uncharacterized protein At3g60930, chloroplastic-like</fullName>
    </submittedName>
</protein>
<feature type="region of interest" description="Disordered" evidence="2">
    <location>
        <begin position="768"/>
        <end position="787"/>
    </location>
</feature>
<dbReference type="RefSeq" id="XP_010485319.1">
    <property type="nucleotide sequence ID" value="XM_010487017.2"/>
</dbReference>
<feature type="domain" description="DUF1204" evidence="3">
    <location>
        <begin position="854"/>
        <end position="932"/>
    </location>
</feature>
<keyword evidence="1" id="KW-0175">Coiled coil</keyword>
<dbReference type="Pfam" id="PF06721">
    <property type="entry name" value="DUF1204"/>
    <property type="match status" value="1"/>
</dbReference>
<evidence type="ECO:0000259" key="3">
    <source>
        <dbReference type="Pfam" id="PF06721"/>
    </source>
</evidence>
<reference evidence="4" key="1">
    <citation type="journal article" date="2014" name="Nat. Commun.">
        <title>The emerging biofuel crop Camelina sativa retains a highly undifferentiated hexaploid genome structure.</title>
        <authorList>
            <person name="Kagale S."/>
            <person name="Koh C."/>
            <person name="Nixon J."/>
            <person name="Bollina V."/>
            <person name="Clarke W.E."/>
            <person name="Tuteja R."/>
            <person name="Spillane C."/>
            <person name="Robinson S.J."/>
            <person name="Links M.G."/>
            <person name="Clarke C."/>
            <person name="Higgins E.E."/>
            <person name="Huebert T."/>
            <person name="Sharpe A.G."/>
            <person name="Parkin I.A."/>
        </authorList>
    </citation>
    <scope>NUCLEOTIDE SEQUENCE [LARGE SCALE GENOMIC DNA]</scope>
    <source>
        <strain evidence="4">cv. DH55</strain>
    </source>
</reference>
<evidence type="ECO:0000256" key="1">
    <source>
        <dbReference type="SAM" id="Coils"/>
    </source>
</evidence>
<evidence type="ECO:0000313" key="5">
    <source>
        <dbReference type="RefSeq" id="XP_010485319.1"/>
    </source>
</evidence>
<dbReference type="GeneID" id="104763673"/>
<dbReference type="InterPro" id="IPR009596">
    <property type="entry name" value="DUF1204"/>
</dbReference>
<reference evidence="5" key="2">
    <citation type="submission" date="2025-08" db="UniProtKB">
        <authorList>
            <consortium name="RefSeq"/>
        </authorList>
    </citation>
    <scope>IDENTIFICATION</scope>
    <source>
        <tissue evidence="5">Leaf</tissue>
    </source>
</reference>
<gene>
    <name evidence="5" type="primary">LOC104763673</name>
</gene>
<dbReference type="PANTHER" id="PTHR31099:SF49">
    <property type="entry name" value="MYOSIN HEAVY CHAIN-LIKE PROTEIN"/>
    <property type="match status" value="1"/>
</dbReference>
<dbReference type="Proteomes" id="UP000694864">
    <property type="component" value="Chromosome 18"/>
</dbReference>
<dbReference type="PANTHER" id="PTHR31099">
    <property type="entry name" value="OS06G0165300 PROTEIN"/>
    <property type="match status" value="1"/>
</dbReference>
<evidence type="ECO:0000256" key="2">
    <source>
        <dbReference type="SAM" id="MobiDB-lite"/>
    </source>
</evidence>